<evidence type="ECO:0000259" key="10">
    <source>
        <dbReference type="SMART" id="SM00934"/>
    </source>
</evidence>
<dbReference type="InterPro" id="IPR011060">
    <property type="entry name" value="RibuloseP-bd_barrel"/>
</dbReference>
<accession>A0A0G4I343</accession>
<keyword evidence="7" id="KW-0456">Lyase</keyword>
<evidence type="ECO:0000256" key="4">
    <source>
        <dbReference type="ARBA" id="ARBA00021923"/>
    </source>
</evidence>
<dbReference type="Pfam" id="PF00215">
    <property type="entry name" value="OMPdecase"/>
    <property type="match status" value="1"/>
</dbReference>
<dbReference type="InterPro" id="IPR013785">
    <property type="entry name" value="Aldolase_TIM"/>
</dbReference>
<dbReference type="EC" id="4.1.1.23" evidence="3"/>
<dbReference type="InterPro" id="IPR011995">
    <property type="entry name" value="OMPdecase_type-2"/>
</dbReference>
<evidence type="ECO:0000256" key="1">
    <source>
        <dbReference type="ARBA" id="ARBA00004861"/>
    </source>
</evidence>
<dbReference type="PANTHER" id="PTHR43375">
    <property type="entry name" value="OROTIDINE 5'-PHOSPHATE DECARBOXYLASE"/>
    <property type="match status" value="1"/>
</dbReference>
<reference evidence="11" key="1">
    <citation type="submission" date="2014-11" db="EMBL/GenBank/DDBJ databases">
        <authorList>
            <person name="Otto D Thomas"/>
            <person name="Naeem Raeece"/>
        </authorList>
    </citation>
    <scope>NUCLEOTIDE SEQUENCE</scope>
</reference>
<comment type="pathway">
    <text evidence="1">Pyrimidine metabolism; UMP biosynthesis via de novo pathway; UMP from orotate: step 2/2.</text>
</comment>
<dbReference type="NCBIfam" id="TIGR02127">
    <property type="entry name" value="pyrF_sub2"/>
    <property type="match status" value="1"/>
</dbReference>
<dbReference type="InterPro" id="IPR001754">
    <property type="entry name" value="OMPdeCOase_dom"/>
</dbReference>
<dbReference type="InterPro" id="IPR018089">
    <property type="entry name" value="OMPdecase_AS"/>
</dbReference>
<evidence type="ECO:0000256" key="7">
    <source>
        <dbReference type="ARBA" id="ARBA00023239"/>
    </source>
</evidence>
<dbReference type="GO" id="GO:0006207">
    <property type="term" value="P:'de novo' pyrimidine nucleobase biosynthetic process"/>
    <property type="evidence" value="ECO:0007669"/>
    <property type="project" value="InterPro"/>
</dbReference>
<feature type="domain" description="Orotidine 5'-phosphate decarboxylase" evidence="10">
    <location>
        <begin position="67"/>
        <end position="303"/>
    </location>
</feature>
<comment type="similarity">
    <text evidence="2">Belongs to the OMP decarboxylase family. Type 2 subfamily.</text>
</comment>
<dbReference type="VEuPathDB" id="CryptoDB:Cvel_10549"/>
<dbReference type="SUPFAM" id="SSF51366">
    <property type="entry name" value="Ribulose-phoshate binding barrel"/>
    <property type="match status" value="1"/>
</dbReference>
<evidence type="ECO:0000256" key="6">
    <source>
        <dbReference type="ARBA" id="ARBA00022975"/>
    </source>
</evidence>
<evidence type="ECO:0000256" key="2">
    <source>
        <dbReference type="ARBA" id="ARBA00008847"/>
    </source>
</evidence>
<dbReference type="SMART" id="SM00934">
    <property type="entry name" value="OMPdecase"/>
    <property type="match status" value="1"/>
</dbReference>
<dbReference type="GO" id="GO:0004590">
    <property type="term" value="F:orotidine-5'-phosphate decarboxylase activity"/>
    <property type="evidence" value="ECO:0007669"/>
    <property type="project" value="UniProtKB-EC"/>
</dbReference>
<protein>
    <recommendedName>
        <fullName evidence="4">Orotidine 5'-phosphate decarboxylase</fullName>
        <ecNumber evidence="3">4.1.1.23</ecNumber>
    </recommendedName>
    <alternativeName>
        <fullName evidence="8">OMP decarboxylase</fullName>
    </alternativeName>
</protein>
<proteinExistence type="inferred from homology"/>
<dbReference type="PANTHER" id="PTHR43375:SF1">
    <property type="entry name" value="OROTIDINE 5'-PHOSPHATE DECARBOXYLASE"/>
    <property type="match status" value="1"/>
</dbReference>
<evidence type="ECO:0000256" key="9">
    <source>
        <dbReference type="ARBA" id="ARBA00049157"/>
    </source>
</evidence>
<dbReference type="PhylomeDB" id="A0A0G4I343"/>
<dbReference type="CDD" id="cd04725">
    <property type="entry name" value="OMP_decarboxylase_like"/>
    <property type="match status" value="1"/>
</dbReference>
<name>A0A0G4I343_9ALVE</name>
<evidence type="ECO:0000256" key="5">
    <source>
        <dbReference type="ARBA" id="ARBA00022793"/>
    </source>
</evidence>
<keyword evidence="5" id="KW-0210">Decarboxylase</keyword>
<comment type="catalytic activity">
    <reaction evidence="9">
        <text>orotidine 5'-phosphate + H(+) = UMP + CO2</text>
        <dbReference type="Rhea" id="RHEA:11596"/>
        <dbReference type="ChEBI" id="CHEBI:15378"/>
        <dbReference type="ChEBI" id="CHEBI:16526"/>
        <dbReference type="ChEBI" id="CHEBI:57538"/>
        <dbReference type="ChEBI" id="CHEBI:57865"/>
        <dbReference type="EC" id="4.1.1.23"/>
    </reaction>
</comment>
<evidence type="ECO:0000256" key="8">
    <source>
        <dbReference type="ARBA" id="ARBA00033428"/>
    </source>
</evidence>
<keyword evidence="6" id="KW-0665">Pyrimidine biosynthesis</keyword>
<dbReference type="GO" id="GO:0044205">
    <property type="term" value="P:'de novo' UMP biosynthetic process"/>
    <property type="evidence" value="ECO:0007669"/>
    <property type="project" value="UniProtKB-UniPathway"/>
</dbReference>
<sequence length="318" mass="34017">MVIRSVSLFTVFTLARPRWNMTIAPITQKHAHHSSLLSLLDLPYLPVGSMPSFFDLLVGRIQSCDSLLCVGLDPHGKELAKNDAEHAKNFCLRLIDETSHVACCYKPNAAFFEVFGDAGFVALKAVIDHIPKDIPVLLDCKRGDIGSTATAYAVSAYEHLKAHGITLSPYMGRDSIAPFVREDRGVFVVCKSSNPGSGDLQTLQVVQSEGDTPKPLYLCVADMCVGLGENVGLVVGATDTDALEKVRASHPRVWILAPGVGAQGGDLRGALEKGLRADGMGMILPVSRGISQSESPRQAAEALRAQINEARKAKTGAA</sequence>
<evidence type="ECO:0000313" key="11">
    <source>
        <dbReference type="EMBL" id="CEM51318.1"/>
    </source>
</evidence>
<dbReference type="EMBL" id="CDMZ01004910">
    <property type="protein sequence ID" value="CEM51318.1"/>
    <property type="molecule type" value="Genomic_DNA"/>
</dbReference>
<gene>
    <name evidence="11" type="ORF">Cvel_10549</name>
</gene>
<dbReference type="AlphaFoldDB" id="A0A0G4I343"/>
<dbReference type="Gene3D" id="3.20.20.70">
    <property type="entry name" value="Aldolase class I"/>
    <property type="match status" value="1"/>
</dbReference>
<dbReference type="PROSITE" id="PS00156">
    <property type="entry name" value="OMPDECASE"/>
    <property type="match status" value="1"/>
</dbReference>
<organism evidence="11">
    <name type="scientific">Chromera velia CCMP2878</name>
    <dbReference type="NCBI Taxonomy" id="1169474"/>
    <lineage>
        <taxon>Eukaryota</taxon>
        <taxon>Sar</taxon>
        <taxon>Alveolata</taxon>
        <taxon>Colpodellida</taxon>
        <taxon>Chromeraceae</taxon>
        <taxon>Chromera</taxon>
    </lineage>
</organism>
<evidence type="ECO:0000256" key="3">
    <source>
        <dbReference type="ARBA" id="ARBA00012321"/>
    </source>
</evidence>
<dbReference type="UniPathway" id="UPA00070">
    <property type="reaction ID" value="UER00120"/>
</dbReference>